<dbReference type="EMBL" id="JACKVH010000005">
    <property type="protein sequence ID" value="MCV7377344.1"/>
    <property type="molecule type" value="Genomic_DNA"/>
</dbReference>
<organism evidence="4 7">
    <name type="scientific">Mycobacterium alsense</name>
    <dbReference type="NCBI Taxonomy" id="324058"/>
    <lineage>
        <taxon>Bacteria</taxon>
        <taxon>Bacillati</taxon>
        <taxon>Actinomycetota</taxon>
        <taxon>Actinomycetes</taxon>
        <taxon>Mycobacteriales</taxon>
        <taxon>Mycobacteriaceae</taxon>
        <taxon>Mycobacterium</taxon>
    </lineage>
</organism>
<dbReference type="InterPro" id="IPR038332">
    <property type="entry name" value="PPE_sf"/>
</dbReference>
<gene>
    <name evidence="5" type="ORF">BST11_13820</name>
    <name evidence="4" type="ORF">H7K38_01565</name>
</gene>
<feature type="domain" description="PPE family C-terminal" evidence="3">
    <location>
        <begin position="312"/>
        <end position="395"/>
    </location>
</feature>
<dbReference type="SUPFAM" id="SSF140459">
    <property type="entry name" value="PE/PPE dimer-like"/>
    <property type="match status" value="1"/>
</dbReference>
<evidence type="ECO:0000256" key="1">
    <source>
        <dbReference type="ARBA" id="ARBA00010652"/>
    </source>
</evidence>
<dbReference type="Proteomes" id="UP000192319">
    <property type="component" value="Unassembled WGS sequence"/>
</dbReference>
<dbReference type="AlphaFoldDB" id="A0AA41XKS8"/>
<dbReference type="PANTHER" id="PTHR46766:SF1">
    <property type="entry name" value="GLUTAMINE-RICH PROTEIN 2"/>
    <property type="match status" value="1"/>
</dbReference>
<dbReference type="GO" id="GO:0052572">
    <property type="term" value="P:response to host immune response"/>
    <property type="evidence" value="ECO:0007669"/>
    <property type="project" value="TreeGrafter"/>
</dbReference>
<name>A0AA41XKS8_9MYCO</name>
<dbReference type="FunFam" id="1.20.1260.20:FF:000001">
    <property type="entry name" value="PPE family protein PPE41"/>
    <property type="match status" value="1"/>
</dbReference>
<evidence type="ECO:0000313" key="6">
    <source>
        <dbReference type="Proteomes" id="UP000192319"/>
    </source>
</evidence>
<dbReference type="RefSeq" id="WP_083138505.1">
    <property type="nucleotide sequence ID" value="NZ_JACKVH010000005.1"/>
</dbReference>
<proteinExistence type="inferred from homology"/>
<sequence length="482" mass="48432">MFYAAFPPEFNSGRIYAGPGAGPLRDAAAAWQGLAGELQSAVSSYSSVIDALTGSSWLGPSSIGMVAAVTPYLAWMQGVAGQAAEAAAQATAAATAYETAFAAHVPPAVIAANRTQLAQLVATNVFGQNTPAIAATEIQYAEMWAQDALAMDSYASSSATASDLGPFTPAPPIGNGGGSAGQAAALTQAAATSAGSAQSAVSSLSSLPDPVSWLLQTGANLSNSYTATVTGLLNGLFGANGASTFAALYSAVKVPLGFTTQFNDIGLLINFPLSQVLKFAPPAGYAALPKDALGAGLGALGFGRGTLYDAVSAGMGNAGTLVGKLSVPPSWATATPAIRTVADALSAAGPDAVPAAALGEGGLLGAMSLAGMLGSAVGAGAPSVVGRSGVRGRIAPLKDLKDANSPEHLKRVVAQISEKPETVQHHNVDQEGLDALLEQLARKPGIHAVHLRQGDKLQDKLQVAPLERNSVGAQRYWEGDKS</sequence>
<dbReference type="Proteomes" id="UP001141650">
    <property type="component" value="Unassembled WGS sequence"/>
</dbReference>
<evidence type="ECO:0000259" key="2">
    <source>
        <dbReference type="Pfam" id="PF00823"/>
    </source>
</evidence>
<comment type="caution">
    <text evidence="4">The sequence shown here is derived from an EMBL/GenBank/DDBJ whole genome shotgun (WGS) entry which is preliminary data.</text>
</comment>
<dbReference type="PANTHER" id="PTHR46766">
    <property type="entry name" value="GLUTAMINE-RICH PROTEIN 2"/>
    <property type="match status" value="1"/>
</dbReference>
<evidence type="ECO:0000259" key="3">
    <source>
        <dbReference type="Pfam" id="PF12484"/>
    </source>
</evidence>
<dbReference type="InterPro" id="IPR022171">
    <property type="entry name" value="PPE_C"/>
</dbReference>
<dbReference type="Pfam" id="PF00823">
    <property type="entry name" value="PPE"/>
    <property type="match status" value="1"/>
</dbReference>
<accession>A0AA41XKS8</accession>
<evidence type="ECO:0000313" key="5">
    <source>
        <dbReference type="EMBL" id="OQZ90181.1"/>
    </source>
</evidence>
<comment type="similarity">
    <text evidence="1">Belongs to the mycobacterial PPE family.</text>
</comment>
<reference evidence="4" key="2">
    <citation type="submission" date="2020-07" db="EMBL/GenBank/DDBJ databases">
        <authorList>
            <person name="Pettersson B.M.F."/>
            <person name="Behra P.R.K."/>
            <person name="Ramesh M."/>
            <person name="Das S."/>
            <person name="Dasgupta S."/>
            <person name="Kirsebom L.A."/>
        </authorList>
    </citation>
    <scope>NUCLEOTIDE SEQUENCE</scope>
    <source>
        <strain evidence="4">CCUG 55640</strain>
    </source>
</reference>
<dbReference type="InterPro" id="IPR000030">
    <property type="entry name" value="PPE_dom"/>
</dbReference>
<dbReference type="Pfam" id="PF12484">
    <property type="entry name" value="PPE-SVP"/>
    <property type="match status" value="1"/>
</dbReference>
<reference evidence="5 6" key="1">
    <citation type="submission" date="2017-02" db="EMBL/GenBank/DDBJ databases">
        <title>The new phylogeny of genus Mycobacterium.</title>
        <authorList>
            <person name="Tortoli E."/>
            <person name="Trovato A."/>
            <person name="Cirillo D.M."/>
        </authorList>
    </citation>
    <scope>NUCLEOTIDE SEQUENCE [LARGE SCALE GENOMIC DNA]</scope>
    <source>
        <strain evidence="5 6">DSM 45230</strain>
    </source>
</reference>
<protein>
    <submittedName>
        <fullName evidence="4">PPE family protein</fullName>
    </submittedName>
</protein>
<feature type="domain" description="PPE" evidence="2">
    <location>
        <begin position="3"/>
        <end position="164"/>
    </location>
</feature>
<evidence type="ECO:0000313" key="4">
    <source>
        <dbReference type="EMBL" id="MCV7377344.1"/>
    </source>
</evidence>
<keyword evidence="6" id="KW-1185">Reference proteome</keyword>
<reference evidence="4" key="3">
    <citation type="journal article" date="2022" name="BMC Genomics">
        <title>Comparative genome analysis of mycobacteria focusing on tRNA and non-coding RNA.</title>
        <authorList>
            <person name="Behra P.R.K."/>
            <person name="Pettersson B.M.F."/>
            <person name="Ramesh M."/>
            <person name="Das S."/>
            <person name="Dasgupta S."/>
            <person name="Kirsebom L.A."/>
        </authorList>
    </citation>
    <scope>NUCLEOTIDE SEQUENCE</scope>
    <source>
        <strain evidence="4">CCUG 55640</strain>
    </source>
</reference>
<evidence type="ECO:0000313" key="7">
    <source>
        <dbReference type="Proteomes" id="UP001141650"/>
    </source>
</evidence>
<dbReference type="EMBL" id="MVHD01000021">
    <property type="protein sequence ID" value="OQZ90181.1"/>
    <property type="molecule type" value="Genomic_DNA"/>
</dbReference>
<dbReference type="Gene3D" id="1.20.1260.20">
    <property type="entry name" value="PPE superfamily"/>
    <property type="match status" value="1"/>
</dbReference>